<dbReference type="InterPro" id="IPR018849">
    <property type="entry name" value="Urb2/Npa2_C"/>
</dbReference>
<gene>
    <name evidence="3" type="ORF">OLC1_LOCUS13579</name>
</gene>
<reference evidence="3" key="1">
    <citation type="submission" date="2023-03" db="EMBL/GenBank/DDBJ databases">
        <authorList>
            <person name="Julca I."/>
        </authorList>
    </citation>
    <scope>NUCLEOTIDE SEQUENCE</scope>
</reference>
<dbReference type="PANTHER" id="PTHR15682">
    <property type="entry name" value="UNHEALTHY RIBOSOME BIOGENESIS PROTEIN 2 HOMOLOG"/>
    <property type="match status" value="1"/>
</dbReference>
<organism evidence="3 4">
    <name type="scientific">Oldenlandia corymbosa var. corymbosa</name>
    <dbReference type="NCBI Taxonomy" id="529605"/>
    <lineage>
        <taxon>Eukaryota</taxon>
        <taxon>Viridiplantae</taxon>
        <taxon>Streptophyta</taxon>
        <taxon>Embryophyta</taxon>
        <taxon>Tracheophyta</taxon>
        <taxon>Spermatophyta</taxon>
        <taxon>Magnoliopsida</taxon>
        <taxon>eudicotyledons</taxon>
        <taxon>Gunneridae</taxon>
        <taxon>Pentapetalae</taxon>
        <taxon>asterids</taxon>
        <taxon>lamiids</taxon>
        <taxon>Gentianales</taxon>
        <taxon>Rubiaceae</taxon>
        <taxon>Rubioideae</taxon>
        <taxon>Spermacoceae</taxon>
        <taxon>Hedyotis-Oldenlandia complex</taxon>
        <taxon>Oldenlandia</taxon>
    </lineage>
</organism>
<evidence type="ECO:0000259" key="2">
    <source>
        <dbReference type="Pfam" id="PF10441"/>
    </source>
</evidence>
<dbReference type="InterPro" id="IPR052609">
    <property type="entry name" value="Ribosome_Biogenesis_Reg"/>
</dbReference>
<evidence type="ECO:0000256" key="1">
    <source>
        <dbReference type="SAM" id="MobiDB-lite"/>
    </source>
</evidence>
<keyword evidence="4" id="KW-1185">Reference proteome</keyword>
<dbReference type="Pfam" id="PF10441">
    <property type="entry name" value="Urb2"/>
    <property type="match status" value="1"/>
</dbReference>
<feature type="domain" description="Nucleolar 27S pre-rRNA processing Urb2/Npa2 C-terminal" evidence="2">
    <location>
        <begin position="1764"/>
        <end position="1985"/>
    </location>
</feature>
<dbReference type="PANTHER" id="PTHR15682:SF2">
    <property type="entry name" value="UNHEALTHY RIBOSOME BIOGENESIS PROTEIN 2 HOMOLOG"/>
    <property type="match status" value="1"/>
</dbReference>
<dbReference type="GO" id="GO:0005730">
    <property type="term" value="C:nucleolus"/>
    <property type="evidence" value="ECO:0007669"/>
    <property type="project" value="TreeGrafter"/>
</dbReference>
<feature type="compositionally biased region" description="Basic and acidic residues" evidence="1">
    <location>
        <begin position="1"/>
        <end position="16"/>
    </location>
</feature>
<dbReference type="EMBL" id="OX459121">
    <property type="protein sequence ID" value="CAI9104701.1"/>
    <property type="molecule type" value="Genomic_DNA"/>
</dbReference>
<dbReference type="GO" id="GO:0042254">
    <property type="term" value="P:ribosome biogenesis"/>
    <property type="evidence" value="ECO:0007669"/>
    <property type="project" value="TreeGrafter"/>
</dbReference>
<sequence>MADSEGRKQKEDGSARKEKKKKEEKRKQRHSGGGEEEVQGPPPKRTRENSSDVNFEQKSPWVNLQMILLLQNKHIDDSRKLETTFKYVQFRADNEEKEDVRTSRALETVSTSRLIVFVNNWIQDLLISSEKNIGDKGYDRQLETSGSCLDYRCWVILKFCFEESLKTNVSLQLKGEMLSVIDCVARDALIQLNSASKLACESSGFLDTVLNCVSMVLTCHGGIQNDSLDFWMTHLEKAFELLWKVRKKNLDDSKAGVLIIQFSCYLLEAFAKFLTVHPACKMKFQRFVDRLLEPLMNLLDELHLLPSKNNSGWTGNLLKLVEEVLSQGIFHPINIDGFLGLRSSIKYKGAPDSGKSRQNTVRSYHRHLFEKLEKITSQNGQPVGGVGELLHLFVNCVKKQNGISTIGEKGSNGCTLERGNTSGILNSETRNQLFDFFIQITEHFISRINSYAEEAELNGRTSLSDVLSMLRSANKLLASFKGENLYVRVEDTSEGAFINFLKFVYQTIMSFSARIKHPMLLSITSDYGFEKEVLFSIAKEIITALHHLIDIGYEVIGDDLEGLWVVTLTFTACSRSMIDVPDQHFLCSETLDLGCSLIDLYSELRQVNNSIFALSKAVRLLASALVENELYRSHSYSSYSTSLSGLICSAKFRLSVSNAIKTIPEGQSSACIHLLTSDIAESLNWLNAQLQSCHSSNSAELLGRILAELYTLILDSVIVTSGNSVTVGRSIEKLVSLISYSSTSKDSLQPDVMEKFFCVVSGGTHSWGASFDEDSVLCWILVFFFRLYLSSRSLYQEVISLVPPDLSIKMSNTMGVHTAYSGKDWLEGIFQYEEGYFFWINKPSATLLSIMHNVSNIYLQENLGTCPPLVYVLNALSIQRIIDLNGRLNSLEYLLAQKDKLEDSMPDDDSEISLLQKRTKKWRKCLLKMKQEASGLTKHIMHWLSSLIKSYPVSASYSNTLRENSSVCELQHKHNASWDISIGSLNLRSLQSSIWWIACQHVDIWCGHADKRDLQNFLTCLIGSGLSSGSPQMNKCRSNGDDELSDMENLTIHHISLELLSDIGHYEQRFLCRHIVSRVRRILESSLTSSDSEKGYLNSKPDWSEVIQSLETVSNGVSRGKKREKTNEALLTKLSPLGIQFAASRSINYPLCCALLNFLAWMPKDVLSSKSFSKLATCTLNVERFVVGSLLHRRKILFVGGHDDDLLQLFVTCRRILKSLCASCDGKMAEVRPSLMRVLSESSSSLLWLLNSLNAVTGIQTSSSEKCTASQVQDMLFSLTNHTSYVLMTIAKYQFQFARRFSRTESKENSYCSRDDDLLKSLTLLSEIFREHKKGYSSEKFGAAAELLKLKKLTSVLSCIQGFLWGLAFTLENTGAREDNNTVKLSKCNTESLSQVNRFLEECAKSLIDFLHSLFVEGDLNQSSEHCKTTDISESDTEVDDNTNAVPHETVLKQKPHTVNADVDSLLISVGLFNELCLKKTILQGLLRGENPDVALFLQQLLLSASAITRLKLEFKDTSLLENLIPILFGISKVLLMEFNNMVSMPPPYSFVLLDGVGKFLEALGYFFSSSSPTLSSKLFVKLIDLHLRSMGKCIVLEGKRATLASKELESNIKDPMNLITNNPQSFVSSGSCHYLGSFKAGLRMSFRVLVQKSPELLSSAIQATERAIVGVQDGCLSNYEICLGSSDGGTATSTVAGGIDCLDLLVELVAGRKRVKDAKKHFQGLVACLLNIILHLQGPDIYFETVNCDGICTSPDPGSMILACIDILRRVPGKHALFEIDASHVGQFLNIPGALFQNILQIQFFEAHRELDSLDRRYLLELYAGCCRLLCSVVKHCARETQHCCALLQNSVGTLLQCLEMVMIKNSAISRGNDFTWGIQDGVKCACSLRRVYEEIHQKKDLMGRYCHQLLASYILVYCGFGPRKMGIIREVDEALRPGIYALIDVCSADDLQRLHTEFGEGPCRSTLATLQNDYKLYFKYQGKV</sequence>
<feature type="compositionally biased region" description="Basic residues" evidence="1">
    <location>
        <begin position="17"/>
        <end position="30"/>
    </location>
</feature>
<name>A0AAV1DBA6_OLDCO</name>
<evidence type="ECO:0000313" key="3">
    <source>
        <dbReference type="EMBL" id="CAI9104701.1"/>
    </source>
</evidence>
<protein>
    <submittedName>
        <fullName evidence="3">OLC1v1003429C2</fullName>
    </submittedName>
</protein>
<dbReference type="Proteomes" id="UP001161247">
    <property type="component" value="Chromosome 4"/>
</dbReference>
<proteinExistence type="predicted"/>
<evidence type="ECO:0000313" key="4">
    <source>
        <dbReference type="Proteomes" id="UP001161247"/>
    </source>
</evidence>
<feature type="region of interest" description="Disordered" evidence="1">
    <location>
        <begin position="1"/>
        <end position="55"/>
    </location>
</feature>
<accession>A0AAV1DBA6</accession>